<dbReference type="GO" id="GO:0016301">
    <property type="term" value="F:kinase activity"/>
    <property type="evidence" value="ECO:0007669"/>
    <property type="project" value="UniProtKB-KW"/>
</dbReference>
<accession>A0A1I5UT42</accession>
<dbReference type="STRING" id="937334.SAMN05444406_10855"/>
<dbReference type="GO" id="GO:0046870">
    <property type="term" value="F:cadmium ion binding"/>
    <property type="evidence" value="ECO:0007669"/>
    <property type="project" value="TreeGrafter"/>
</dbReference>
<dbReference type="AlphaFoldDB" id="A0A1I5UT42"/>
<dbReference type="PANTHER" id="PTHR38430">
    <property type="entry name" value="PROTEIN-ARGININE KINASE ACTIVATOR PROTEIN"/>
    <property type="match status" value="1"/>
</dbReference>
<dbReference type="PIRSF" id="PIRSF015034">
    <property type="entry name" value="YacH"/>
    <property type="match status" value="1"/>
</dbReference>
<evidence type="ECO:0000256" key="1">
    <source>
        <dbReference type="SAM" id="Coils"/>
    </source>
</evidence>
<dbReference type="SUPFAM" id="SSF46600">
    <property type="entry name" value="C-terminal UvrC-binding domain of UvrB"/>
    <property type="match status" value="1"/>
</dbReference>
<keyword evidence="3" id="KW-0418">Kinase</keyword>
<dbReference type="EMBL" id="FOXR01000008">
    <property type="protein sequence ID" value="SFP98399.1"/>
    <property type="molecule type" value="Genomic_DNA"/>
</dbReference>
<proteinExistence type="predicted"/>
<dbReference type="OrthoDB" id="9788704at2"/>
<sequence length="168" mass="19418">MLCQQCQKRPATVHFTKIVNNHKTELYLCEECARQKGDFKVFVPFSINDLLTGFLDMDKTTVHIESKGLPRCKACGMDFMQFRKIGRLGCQDCYRYFAEELTPVIKRVQGGTKHTGKVPRRAGIGLRLERQIQQLKAQLQKAIETEAFEEAARLRDQIRELERQLGQL</sequence>
<keyword evidence="1" id="KW-0175">Coiled coil</keyword>
<dbReference type="PROSITE" id="PS50151">
    <property type="entry name" value="UVR"/>
    <property type="match status" value="1"/>
</dbReference>
<dbReference type="GO" id="GO:0050897">
    <property type="term" value="F:cobalt ion binding"/>
    <property type="evidence" value="ECO:0007669"/>
    <property type="project" value="TreeGrafter"/>
</dbReference>
<dbReference type="Gene3D" id="4.10.860.10">
    <property type="entry name" value="UVR domain"/>
    <property type="match status" value="1"/>
</dbReference>
<dbReference type="Pfam" id="PF02151">
    <property type="entry name" value="UVR"/>
    <property type="match status" value="1"/>
</dbReference>
<dbReference type="GO" id="GO:0005507">
    <property type="term" value="F:copper ion binding"/>
    <property type="evidence" value="ECO:0007669"/>
    <property type="project" value="TreeGrafter"/>
</dbReference>
<dbReference type="GO" id="GO:1990169">
    <property type="term" value="P:stress response to copper ion"/>
    <property type="evidence" value="ECO:0007669"/>
    <property type="project" value="TreeGrafter"/>
</dbReference>
<evidence type="ECO:0000259" key="2">
    <source>
        <dbReference type="PROSITE" id="PS50151"/>
    </source>
</evidence>
<feature type="domain" description="UVR" evidence="2">
    <location>
        <begin position="129"/>
        <end position="164"/>
    </location>
</feature>
<dbReference type="InterPro" id="IPR025542">
    <property type="entry name" value="YacH"/>
</dbReference>
<protein>
    <submittedName>
        <fullName evidence="3">Protein arginine kinase activator</fullName>
    </submittedName>
</protein>
<dbReference type="GO" id="GO:1990170">
    <property type="term" value="P:stress response to cadmium ion"/>
    <property type="evidence" value="ECO:0007669"/>
    <property type="project" value="TreeGrafter"/>
</dbReference>
<reference evidence="3 4" key="1">
    <citation type="submission" date="2016-10" db="EMBL/GenBank/DDBJ databases">
        <authorList>
            <person name="de Groot N.N."/>
        </authorList>
    </citation>
    <scope>NUCLEOTIDE SEQUENCE [LARGE SCALE GENOMIC DNA]</scope>
    <source>
        <strain evidence="3 4">DSM 20678</strain>
    </source>
</reference>
<evidence type="ECO:0000313" key="4">
    <source>
        <dbReference type="Proteomes" id="UP000198577"/>
    </source>
</evidence>
<evidence type="ECO:0000313" key="3">
    <source>
        <dbReference type="EMBL" id="SFP98399.1"/>
    </source>
</evidence>
<feature type="coiled-coil region" evidence="1">
    <location>
        <begin position="125"/>
        <end position="164"/>
    </location>
</feature>
<dbReference type="GO" id="GO:0008270">
    <property type="term" value="F:zinc ion binding"/>
    <property type="evidence" value="ECO:0007669"/>
    <property type="project" value="TreeGrafter"/>
</dbReference>
<keyword evidence="4" id="KW-1185">Reference proteome</keyword>
<dbReference type="InterPro" id="IPR036876">
    <property type="entry name" value="UVR_dom_sf"/>
</dbReference>
<dbReference type="RefSeq" id="WP_025748555.1">
    <property type="nucleotide sequence ID" value="NZ_FOXR01000008.1"/>
</dbReference>
<gene>
    <name evidence="3" type="ORF">SAMN05444406_10855</name>
</gene>
<dbReference type="PANTHER" id="PTHR38430:SF1">
    <property type="entry name" value="PROTEIN-ARGININE KINASE ACTIVATOR PROTEIN"/>
    <property type="match status" value="1"/>
</dbReference>
<dbReference type="InterPro" id="IPR001943">
    <property type="entry name" value="UVR_dom"/>
</dbReference>
<name>A0A1I5UT42_9FIRM</name>
<dbReference type="Proteomes" id="UP000198577">
    <property type="component" value="Unassembled WGS sequence"/>
</dbReference>
<organism evidence="3 4">
    <name type="scientific">Caldicoprobacter faecalis</name>
    <dbReference type="NCBI Taxonomy" id="937334"/>
    <lineage>
        <taxon>Bacteria</taxon>
        <taxon>Bacillati</taxon>
        <taxon>Bacillota</taxon>
        <taxon>Clostridia</taxon>
        <taxon>Caldicoprobacterales</taxon>
        <taxon>Caldicoprobacteraceae</taxon>
        <taxon>Caldicoprobacter</taxon>
    </lineage>
</organism>
<keyword evidence="3" id="KW-0808">Transferase</keyword>